<protein>
    <submittedName>
        <fullName evidence="2 3">Uncharacterized protein</fullName>
    </submittedName>
</protein>
<dbReference type="Proteomes" id="UP000002051">
    <property type="component" value="Chromosome 2"/>
</dbReference>
<feature type="compositionally biased region" description="Basic residues" evidence="1">
    <location>
        <begin position="46"/>
        <end position="57"/>
    </location>
</feature>
<evidence type="ECO:0000313" key="2">
    <source>
        <dbReference type="EMBL" id="AES67164.1"/>
    </source>
</evidence>
<evidence type="ECO:0000256" key="1">
    <source>
        <dbReference type="SAM" id="MobiDB-lite"/>
    </source>
</evidence>
<feature type="region of interest" description="Disordered" evidence="1">
    <location>
        <begin position="45"/>
        <end position="84"/>
    </location>
</feature>
<accession>G7IRG2</accession>
<dbReference type="EMBL" id="CM001218">
    <property type="protein sequence ID" value="AES67164.1"/>
    <property type="molecule type" value="Genomic_DNA"/>
</dbReference>
<dbReference type="PaxDb" id="3880-AES67164"/>
<sequence length="84" mass="10089">MTNTTIFMSPEYSCLLICNVDDAKVIVIERICTCSKLIFQPESNKHRTKTRNQKHIAQRREIKTNRVVQRRRNRKNKRKKVENM</sequence>
<evidence type="ECO:0000313" key="3">
    <source>
        <dbReference type="EnsemblPlants" id="AES67164"/>
    </source>
</evidence>
<name>G7IRG2_MEDTR</name>
<dbReference type="EnsemblPlants" id="AES67164">
    <property type="protein sequence ID" value="AES67164"/>
    <property type="gene ID" value="MTR_2g087630"/>
</dbReference>
<gene>
    <name evidence="2" type="ordered locus">MTR_2g087630</name>
</gene>
<reference evidence="2 4" key="2">
    <citation type="journal article" date="2014" name="BMC Genomics">
        <title>An improved genome release (version Mt4.0) for the model legume Medicago truncatula.</title>
        <authorList>
            <person name="Tang H."/>
            <person name="Krishnakumar V."/>
            <person name="Bidwell S."/>
            <person name="Rosen B."/>
            <person name="Chan A."/>
            <person name="Zhou S."/>
            <person name="Gentzbittel L."/>
            <person name="Childs K.L."/>
            <person name="Yandell M."/>
            <person name="Gundlach H."/>
            <person name="Mayer K.F."/>
            <person name="Schwartz D.C."/>
            <person name="Town C.D."/>
        </authorList>
    </citation>
    <scope>GENOME REANNOTATION</scope>
    <source>
        <strain evidence="3 4">cv. Jemalong A17</strain>
    </source>
</reference>
<evidence type="ECO:0000313" key="4">
    <source>
        <dbReference type="Proteomes" id="UP000002051"/>
    </source>
</evidence>
<keyword evidence="4" id="KW-1185">Reference proteome</keyword>
<organism evidence="2 4">
    <name type="scientific">Medicago truncatula</name>
    <name type="common">Barrel medic</name>
    <name type="synonym">Medicago tribuloides</name>
    <dbReference type="NCBI Taxonomy" id="3880"/>
    <lineage>
        <taxon>Eukaryota</taxon>
        <taxon>Viridiplantae</taxon>
        <taxon>Streptophyta</taxon>
        <taxon>Embryophyta</taxon>
        <taxon>Tracheophyta</taxon>
        <taxon>Spermatophyta</taxon>
        <taxon>Magnoliopsida</taxon>
        <taxon>eudicotyledons</taxon>
        <taxon>Gunneridae</taxon>
        <taxon>Pentapetalae</taxon>
        <taxon>rosids</taxon>
        <taxon>fabids</taxon>
        <taxon>Fabales</taxon>
        <taxon>Fabaceae</taxon>
        <taxon>Papilionoideae</taxon>
        <taxon>50 kb inversion clade</taxon>
        <taxon>NPAAA clade</taxon>
        <taxon>Hologalegina</taxon>
        <taxon>IRL clade</taxon>
        <taxon>Trifolieae</taxon>
        <taxon>Medicago</taxon>
    </lineage>
</organism>
<feature type="compositionally biased region" description="Basic residues" evidence="1">
    <location>
        <begin position="68"/>
        <end position="84"/>
    </location>
</feature>
<reference evidence="3" key="3">
    <citation type="submission" date="2015-04" db="UniProtKB">
        <authorList>
            <consortium name="EnsemblPlants"/>
        </authorList>
    </citation>
    <scope>IDENTIFICATION</scope>
    <source>
        <strain evidence="3">cv. Jemalong A17</strain>
    </source>
</reference>
<dbReference type="HOGENOM" id="CLU_145668_2_0_1"/>
<dbReference type="AlphaFoldDB" id="G7IRG2"/>
<reference evidence="2 4" key="1">
    <citation type="journal article" date="2011" name="Nature">
        <title>The Medicago genome provides insight into the evolution of rhizobial symbioses.</title>
        <authorList>
            <person name="Young N.D."/>
            <person name="Debelle F."/>
            <person name="Oldroyd G.E."/>
            <person name="Geurts R."/>
            <person name="Cannon S.B."/>
            <person name="Udvardi M.K."/>
            <person name="Benedito V.A."/>
            <person name="Mayer K.F."/>
            <person name="Gouzy J."/>
            <person name="Schoof H."/>
            <person name="Van de Peer Y."/>
            <person name="Proost S."/>
            <person name="Cook D.R."/>
            <person name="Meyers B.C."/>
            <person name="Spannagl M."/>
            <person name="Cheung F."/>
            <person name="De Mita S."/>
            <person name="Krishnakumar V."/>
            <person name="Gundlach H."/>
            <person name="Zhou S."/>
            <person name="Mudge J."/>
            <person name="Bharti A.K."/>
            <person name="Murray J.D."/>
            <person name="Naoumkina M.A."/>
            <person name="Rosen B."/>
            <person name="Silverstein K.A."/>
            <person name="Tang H."/>
            <person name="Rombauts S."/>
            <person name="Zhao P.X."/>
            <person name="Zhou P."/>
            <person name="Barbe V."/>
            <person name="Bardou P."/>
            <person name="Bechner M."/>
            <person name="Bellec A."/>
            <person name="Berger A."/>
            <person name="Berges H."/>
            <person name="Bidwell S."/>
            <person name="Bisseling T."/>
            <person name="Choisne N."/>
            <person name="Couloux A."/>
            <person name="Denny R."/>
            <person name="Deshpande S."/>
            <person name="Dai X."/>
            <person name="Doyle J.J."/>
            <person name="Dudez A.M."/>
            <person name="Farmer A.D."/>
            <person name="Fouteau S."/>
            <person name="Franken C."/>
            <person name="Gibelin C."/>
            <person name="Gish J."/>
            <person name="Goldstein S."/>
            <person name="Gonzalez A.J."/>
            <person name="Green P.J."/>
            <person name="Hallab A."/>
            <person name="Hartog M."/>
            <person name="Hua A."/>
            <person name="Humphray S.J."/>
            <person name="Jeong D.H."/>
            <person name="Jing Y."/>
            <person name="Jocker A."/>
            <person name="Kenton S.M."/>
            <person name="Kim D.J."/>
            <person name="Klee K."/>
            <person name="Lai H."/>
            <person name="Lang C."/>
            <person name="Lin S."/>
            <person name="Macmil S.L."/>
            <person name="Magdelenat G."/>
            <person name="Matthews L."/>
            <person name="McCorrison J."/>
            <person name="Monaghan E.L."/>
            <person name="Mun J.H."/>
            <person name="Najar F.Z."/>
            <person name="Nicholson C."/>
            <person name="Noirot C."/>
            <person name="O'Bleness M."/>
            <person name="Paule C.R."/>
            <person name="Poulain J."/>
            <person name="Prion F."/>
            <person name="Qin B."/>
            <person name="Qu C."/>
            <person name="Retzel E.F."/>
            <person name="Riddle C."/>
            <person name="Sallet E."/>
            <person name="Samain S."/>
            <person name="Samson N."/>
            <person name="Sanders I."/>
            <person name="Saurat O."/>
            <person name="Scarpelli C."/>
            <person name="Schiex T."/>
            <person name="Segurens B."/>
            <person name="Severin A.J."/>
            <person name="Sherrier D.J."/>
            <person name="Shi R."/>
            <person name="Sims S."/>
            <person name="Singer S.R."/>
            <person name="Sinharoy S."/>
            <person name="Sterck L."/>
            <person name="Viollet A."/>
            <person name="Wang B.B."/>
            <person name="Wang K."/>
            <person name="Wang M."/>
            <person name="Wang X."/>
            <person name="Warfsmann J."/>
            <person name="Weissenbach J."/>
            <person name="White D.D."/>
            <person name="White J.D."/>
            <person name="Wiley G.B."/>
            <person name="Wincker P."/>
            <person name="Xing Y."/>
            <person name="Yang L."/>
            <person name="Yao Z."/>
            <person name="Ying F."/>
            <person name="Zhai J."/>
            <person name="Zhou L."/>
            <person name="Zuber A."/>
            <person name="Denarie J."/>
            <person name="Dixon R.A."/>
            <person name="May G.D."/>
            <person name="Schwartz D.C."/>
            <person name="Rogers J."/>
            <person name="Quetier F."/>
            <person name="Town C.D."/>
            <person name="Roe B.A."/>
        </authorList>
    </citation>
    <scope>NUCLEOTIDE SEQUENCE [LARGE SCALE GENOMIC DNA]</scope>
    <source>
        <strain evidence="2">A17</strain>
        <strain evidence="3 4">cv. Jemalong A17</strain>
    </source>
</reference>
<proteinExistence type="predicted"/>